<dbReference type="EMBL" id="MTKT01004950">
    <property type="protein sequence ID" value="OWM68566.1"/>
    <property type="molecule type" value="Genomic_DNA"/>
</dbReference>
<gene>
    <name evidence="1" type="ORF">CDL15_Pgr023531</name>
</gene>
<reference evidence="2" key="1">
    <citation type="journal article" date="2017" name="Plant J.">
        <title>The pomegranate (Punica granatum L.) genome and the genomics of punicalagin biosynthesis.</title>
        <authorList>
            <person name="Qin G."/>
            <person name="Xu C."/>
            <person name="Ming R."/>
            <person name="Tang H."/>
            <person name="Guyot R."/>
            <person name="Kramer E.M."/>
            <person name="Hu Y."/>
            <person name="Yi X."/>
            <person name="Qi Y."/>
            <person name="Xu X."/>
            <person name="Gao Z."/>
            <person name="Pan H."/>
            <person name="Jian J."/>
            <person name="Tian Y."/>
            <person name="Yue Z."/>
            <person name="Xu Y."/>
        </authorList>
    </citation>
    <scope>NUCLEOTIDE SEQUENCE [LARGE SCALE GENOMIC DNA]</scope>
    <source>
        <strain evidence="2">cv. Dabenzi</strain>
    </source>
</reference>
<evidence type="ECO:0000313" key="1">
    <source>
        <dbReference type="EMBL" id="OWM68566.1"/>
    </source>
</evidence>
<name>A0A218W7F7_PUNGR</name>
<organism evidence="1 2">
    <name type="scientific">Punica granatum</name>
    <name type="common">Pomegranate</name>
    <dbReference type="NCBI Taxonomy" id="22663"/>
    <lineage>
        <taxon>Eukaryota</taxon>
        <taxon>Viridiplantae</taxon>
        <taxon>Streptophyta</taxon>
        <taxon>Embryophyta</taxon>
        <taxon>Tracheophyta</taxon>
        <taxon>Spermatophyta</taxon>
        <taxon>Magnoliopsida</taxon>
        <taxon>eudicotyledons</taxon>
        <taxon>Gunneridae</taxon>
        <taxon>Pentapetalae</taxon>
        <taxon>rosids</taxon>
        <taxon>malvids</taxon>
        <taxon>Myrtales</taxon>
        <taxon>Lythraceae</taxon>
        <taxon>Punica</taxon>
    </lineage>
</organism>
<evidence type="ECO:0000313" key="2">
    <source>
        <dbReference type="Proteomes" id="UP000197138"/>
    </source>
</evidence>
<dbReference type="Proteomes" id="UP000197138">
    <property type="component" value="Unassembled WGS sequence"/>
</dbReference>
<protein>
    <submittedName>
        <fullName evidence="1">Uncharacterized protein</fullName>
    </submittedName>
</protein>
<comment type="caution">
    <text evidence="1">The sequence shown here is derived from an EMBL/GenBank/DDBJ whole genome shotgun (WGS) entry which is preliminary data.</text>
</comment>
<accession>A0A218W7F7</accession>
<dbReference type="AlphaFoldDB" id="A0A218W7F7"/>
<proteinExistence type="predicted"/>
<sequence>MEQLLQAAQDNVLLKLSLDFHIARYASHSLDTATSKLSNLLAPLHPSRDQNPHLLYLKLTTTS</sequence>